<dbReference type="Proteomes" id="UP000001661">
    <property type="component" value="Chromosome"/>
</dbReference>
<evidence type="ECO:0000256" key="5">
    <source>
        <dbReference type="ARBA" id="ARBA00023237"/>
    </source>
</evidence>
<dbReference type="PANTHER" id="PTHR30026:SF20">
    <property type="entry name" value="OUTER MEMBRANE PROTEIN TOLC"/>
    <property type="match status" value="1"/>
</dbReference>
<evidence type="ECO:0000256" key="2">
    <source>
        <dbReference type="ARBA" id="ARBA00022452"/>
    </source>
</evidence>
<organism evidence="7 8">
    <name type="scientific">Acetohalobium arabaticum (strain ATCC 49924 / DSM 5501 / Z-7288)</name>
    <dbReference type="NCBI Taxonomy" id="574087"/>
    <lineage>
        <taxon>Bacteria</taxon>
        <taxon>Bacillati</taxon>
        <taxon>Bacillota</taxon>
        <taxon>Clostridia</taxon>
        <taxon>Halanaerobiales</taxon>
        <taxon>Halobacteroidaceae</taxon>
        <taxon>Acetohalobium</taxon>
    </lineage>
</organism>
<evidence type="ECO:0000256" key="4">
    <source>
        <dbReference type="ARBA" id="ARBA00023136"/>
    </source>
</evidence>
<reference evidence="7 8" key="1">
    <citation type="journal article" date="2010" name="Stand. Genomic Sci.">
        <title>Complete genome sequence of Acetohalobium arabaticum type strain (Z-7288).</title>
        <authorList>
            <person name="Sikorski J."/>
            <person name="Lapidus A."/>
            <person name="Chertkov O."/>
            <person name="Lucas S."/>
            <person name="Copeland A."/>
            <person name="Glavina Del Rio T."/>
            <person name="Nolan M."/>
            <person name="Tice H."/>
            <person name="Cheng J.F."/>
            <person name="Han C."/>
            <person name="Brambilla E."/>
            <person name="Pitluck S."/>
            <person name="Liolios K."/>
            <person name="Ivanova N."/>
            <person name="Mavromatis K."/>
            <person name="Mikhailova N."/>
            <person name="Pati A."/>
            <person name="Bruce D."/>
            <person name="Detter C."/>
            <person name="Tapia R."/>
            <person name="Goodwin L."/>
            <person name="Chen A."/>
            <person name="Palaniappan K."/>
            <person name="Land M."/>
            <person name="Hauser L."/>
            <person name="Chang Y.J."/>
            <person name="Jeffries C.D."/>
            <person name="Rohde M."/>
            <person name="Goker M."/>
            <person name="Spring S."/>
            <person name="Woyke T."/>
            <person name="Bristow J."/>
            <person name="Eisen J.A."/>
            <person name="Markowitz V."/>
            <person name="Hugenholtz P."/>
            <person name="Kyrpides N.C."/>
            <person name="Klenk H.P."/>
        </authorList>
    </citation>
    <scope>NUCLEOTIDE SEQUENCE [LARGE SCALE GENOMIC DNA]</scope>
    <source>
        <strain evidence="8">ATCC 49924 / DSM 5501 / Z-7288</strain>
    </source>
</reference>
<feature type="coiled-coil region" evidence="6">
    <location>
        <begin position="218"/>
        <end position="301"/>
    </location>
</feature>
<evidence type="ECO:0000256" key="3">
    <source>
        <dbReference type="ARBA" id="ARBA00022692"/>
    </source>
</evidence>
<dbReference type="GO" id="GO:0009279">
    <property type="term" value="C:cell outer membrane"/>
    <property type="evidence" value="ECO:0007669"/>
    <property type="project" value="UniProtKB-SubCell"/>
</dbReference>
<name>D9QSF8_ACEAZ</name>
<dbReference type="HOGENOM" id="CLU_766421_0_0_9"/>
<dbReference type="EMBL" id="CP002105">
    <property type="protein sequence ID" value="ADL13421.1"/>
    <property type="molecule type" value="Genomic_DNA"/>
</dbReference>
<evidence type="ECO:0000313" key="8">
    <source>
        <dbReference type="Proteomes" id="UP000001661"/>
    </source>
</evidence>
<protein>
    <recommendedName>
        <fullName evidence="9">Outer membrane efflux protein</fullName>
    </recommendedName>
</protein>
<accession>D9QSF8</accession>
<dbReference type="GO" id="GO:1990281">
    <property type="term" value="C:efflux pump complex"/>
    <property type="evidence" value="ECO:0007669"/>
    <property type="project" value="TreeGrafter"/>
</dbReference>
<feature type="coiled-coil region" evidence="6">
    <location>
        <begin position="42"/>
        <end position="176"/>
    </location>
</feature>
<dbReference type="GO" id="GO:0015562">
    <property type="term" value="F:efflux transmembrane transporter activity"/>
    <property type="evidence" value="ECO:0007669"/>
    <property type="project" value="InterPro"/>
</dbReference>
<keyword evidence="5" id="KW-0998">Cell outer membrane</keyword>
<evidence type="ECO:0000256" key="1">
    <source>
        <dbReference type="ARBA" id="ARBA00004442"/>
    </source>
</evidence>
<keyword evidence="6" id="KW-0175">Coiled coil</keyword>
<proteinExistence type="predicted"/>
<evidence type="ECO:0008006" key="9">
    <source>
        <dbReference type="Google" id="ProtNLM"/>
    </source>
</evidence>
<dbReference type="SUPFAM" id="SSF56954">
    <property type="entry name" value="Outer membrane efflux proteins (OEP)"/>
    <property type="match status" value="1"/>
</dbReference>
<dbReference type="GO" id="GO:0015288">
    <property type="term" value="F:porin activity"/>
    <property type="evidence" value="ECO:0007669"/>
    <property type="project" value="TreeGrafter"/>
</dbReference>
<dbReference type="OrthoDB" id="2112924at2"/>
<dbReference type="AlphaFoldDB" id="D9QSF8"/>
<keyword evidence="3" id="KW-0812">Transmembrane</keyword>
<sequence length="361" mass="41513">MRRKRKGLIIVIICLTLLVLISNLVLAGSGEKLNVIETINLVLKENHELQIAKLELANAEIEYQKSQANNLTAQSRAAELEAKANLLQAQNQYYETQADLIKEGLTKYGAVRLAKQNIAVKQTEKRLEKLRLDKIKTQLKQGHKNNLDLIEQMNEYQDVEVNFNQAEDTYQQALRELKFIINYNEEKNLELQPLTAVELWQITEQEVLQCGLESSLELKLAAERIAAAKQKLTKLKQIATPKLELKTAENELQIAKLDKNSIKREVKTALYSNYDDFKHMIKQLNLRAENLSEVRENQKRIAQQQKKGLASREELLAVEVQLLQAKYDYQSAVVDYYSWQLELKVAMQEEVEGLLDALPEK</sequence>
<comment type="subcellular location">
    <subcellularLocation>
        <location evidence="1">Cell outer membrane</location>
    </subcellularLocation>
</comment>
<gene>
    <name evidence="7" type="ordered locus">Acear_1920</name>
</gene>
<dbReference type="InterPro" id="IPR051906">
    <property type="entry name" value="TolC-like"/>
</dbReference>
<keyword evidence="8" id="KW-1185">Reference proteome</keyword>
<dbReference type="PANTHER" id="PTHR30026">
    <property type="entry name" value="OUTER MEMBRANE PROTEIN TOLC"/>
    <property type="match status" value="1"/>
</dbReference>
<dbReference type="KEGG" id="aar:Acear_1920"/>
<dbReference type="STRING" id="574087.Acear_1920"/>
<dbReference type="Gene3D" id="1.20.1600.10">
    <property type="entry name" value="Outer membrane efflux proteins (OEP)"/>
    <property type="match status" value="2"/>
</dbReference>
<keyword evidence="2" id="KW-1134">Transmembrane beta strand</keyword>
<dbReference type="RefSeq" id="WP_013278866.1">
    <property type="nucleotide sequence ID" value="NC_014378.1"/>
</dbReference>
<keyword evidence="4" id="KW-0472">Membrane</keyword>
<evidence type="ECO:0000256" key="6">
    <source>
        <dbReference type="SAM" id="Coils"/>
    </source>
</evidence>
<evidence type="ECO:0000313" key="7">
    <source>
        <dbReference type="EMBL" id="ADL13421.1"/>
    </source>
</evidence>
<dbReference type="eggNOG" id="COG1538">
    <property type="taxonomic scope" value="Bacteria"/>
</dbReference>